<organism evidence="3 4">
    <name type="scientific">Corticimicrobacter populi</name>
    <dbReference type="NCBI Taxonomy" id="2175229"/>
    <lineage>
        <taxon>Bacteria</taxon>
        <taxon>Pseudomonadati</taxon>
        <taxon>Pseudomonadota</taxon>
        <taxon>Betaproteobacteria</taxon>
        <taxon>Burkholderiales</taxon>
        <taxon>Alcaligenaceae</taxon>
        <taxon>Corticimicrobacter</taxon>
    </lineage>
</organism>
<dbReference type="Proteomes" id="UP000245212">
    <property type="component" value="Unassembled WGS sequence"/>
</dbReference>
<dbReference type="Pfam" id="PF04773">
    <property type="entry name" value="FecR"/>
    <property type="match status" value="1"/>
</dbReference>
<dbReference type="InterPro" id="IPR032623">
    <property type="entry name" value="FecR_N"/>
</dbReference>
<evidence type="ECO:0000313" key="4">
    <source>
        <dbReference type="Proteomes" id="UP000245212"/>
    </source>
</evidence>
<feature type="domain" description="FecR N-terminal" evidence="2">
    <location>
        <begin position="24"/>
        <end position="62"/>
    </location>
</feature>
<keyword evidence="4" id="KW-1185">Reference proteome</keyword>
<dbReference type="InterPro" id="IPR012373">
    <property type="entry name" value="Ferrdict_sens_TM"/>
</dbReference>
<dbReference type="GO" id="GO:0016989">
    <property type="term" value="F:sigma factor antagonist activity"/>
    <property type="evidence" value="ECO:0007669"/>
    <property type="project" value="TreeGrafter"/>
</dbReference>
<dbReference type="RefSeq" id="WP_109061095.1">
    <property type="nucleotide sequence ID" value="NZ_QETA01000002.1"/>
</dbReference>
<sequence length="338" mass="37489">MSHFESSTGNRPAHDDSLEHPCDAAQWFARMQSGEVSDDDRRAFEAWRMADPEHEQQYRRLAYIWQATLAVPESRLQALMHEQDVPPVRPWLARRRLGLGLAGACTLAVAGVAGVSRGWFAAEPESLTLMTRRGERHQATLPDGSILHMNFGTRVVVRFEKGLRLVELRQGEAFFEVSHDAARPFVVNAGMGRVTVTGTRFNVRRDAASTQVSVESGSVRVDNGRWWARNERRLSAGQQVVAYADQTLGEVGQADVTNLVAWQRGRMVFNDVALAEVIDEMNRYLAQPARLATAALGQLRVSGVFGVDDPEAMIDALPAIAPVQVIRLLDGRIRIAAR</sequence>
<dbReference type="EMBL" id="QETA01000002">
    <property type="protein sequence ID" value="PWF23817.1"/>
    <property type="molecule type" value="Genomic_DNA"/>
</dbReference>
<accession>A0A2V1K2F9</accession>
<evidence type="ECO:0000259" key="1">
    <source>
        <dbReference type="Pfam" id="PF04773"/>
    </source>
</evidence>
<dbReference type="Gene3D" id="2.60.120.1440">
    <property type="match status" value="1"/>
</dbReference>
<evidence type="ECO:0008006" key="5">
    <source>
        <dbReference type="Google" id="ProtNLM"/>
    </source>
</evidence>
<proteinExistence type="predicted"/>
<dbReference type="InterPro" id="IPR006860">
    <property type="entry name" value="FecR"/>
</dbReference>
<evidence type="ECO:0000313" key="3">
    <source>
        <dbReference type="EMBL" id="PWF23817.1"/>
    </source>
</evidence>
<reference evidence="4" key="1">
    <citation type="submission" date="2018-05" db="EMBL/GenBank/DDBJ databases">
        <authorList>
            <person name="Li Y."/>
        </authorList>
    </citation>
    <scope>NUCLEOTIDE SEQUENCE [LARGE SCALE GENOMIC DNA]</scope>
    <source>
        <strain evidence="4">3d-2-2</strain>
    </source>
</reference>
<dbReference type="PANTHER" id="PTHR30273:SF2">
    <property type="entry name" value="PROTEIN FECR"/>
    <property type="match status" value="1"/>
</dbReference>
<dbReference type="AlphaFoldDB" id="A0A2V1K2F9"/>
<dbReference type="PIRSF" id="PIRSF018266">
    <property type="entry name" value="FecR"/>
    <property type="match status" value="1"/>
</dbReference>
<gene>
    <name evidence="3" type="ORF">DD235_05600</name>
</gene>
<dbReference type="PANTHER" id="PTHR30273">
    <property type="entry name" value="PERIPLASMIC SIGNAL SENSOR AND SIGMA FACTOR ACTIVATOR FECR-RELATED"/>
    <property type="match status" value="1"/>
</dbReference>
<comment type="caution">
    <text evidence="3">The sequence shown here is derived from an EMBL/GenBank/DDBJ whole genome shotgun (WGS) entry which is preliminary data.</text>
</comment>
<feature type="domain" description="FecR protein" evidence="1">
    <location>
        <begin position="129"/>
        <end position="220"/>
    </location>
</feature>
<protein>
    <recommendedName>
        <fullName evidence="5">Iron dicitrate transport regulator FecR</fullName>
    </recommendedName>
</protein>
<name>A0A2V1K2F9_9BURK</name>
<evidence type="ECO:0000259" key="2">
    <source>
        <dbReference type="Pfam" id="PF16220"/>
    </source>
</evidence>
<dbReference type="Pfam" id="PF16220">
    <property type="entry name" value="DUF4880"/>
    <property type="match status" value="1"/>
</dbReference>